<evidence type="ECO:0000256" key="5">
    <source>
        <dbReference type="ARBA" id="ARBA00022898"/>
    </source>
</evidence>
<protein>
    <recommendedName>
        <fullName evidence="7">Aminotransferase</fullName>
        <ecNumber evidence="7">2.6.1.-</ecNumber>
    </recommendedName>
</protein>
<dbReference type="InterPro" id="IPR004838">
    <property type="entry name" value="NHTrfase_class1_PyrdxlP-BS"/>
</dbReference>
<dbReference type="EMBL" id="JALPRX010000006">
    <property type="protein sequence ID" value="MCK8783079.1"/>
    <property type="molecule type" value="Genomic_DNA"/>
</dbReference>
<dbReference type="Proteomes" id="UP001139516">
    <property type="component" value="Unassembled WGS sequence"/>
</dbReference>
<sequence length="401" mass="42238">MVLKIGRGAEAPPFLVMDVIAAANARAAALAAGMPPETPPGTTGPDGGRVIRLEVGQPGTGAPRGAAEAAIRALQGGAPLGYTEAFGLPSLRARIAAHYGTKYGLDVPPGRIAVTFGASGAFPLAFLAAFDPGDRVAMAAPYYPPYANILTALGMRPVLLPCDAATRFQPTLAMLERLDPLPDGLIVASPCNPAGTMLTPDELADIARWCDRNGVRLVSDEIYHGLSYGRPEATAAASSPSAVVVNSFSKYFSMTGWRIGWMVLPEELCRPVECLAQNLFISAPHLSQVAAEAAFDCAPELEANVARYRRNRDLLLAELPAAGFDRLSPADGAFYLWADVSALTGDSVEFCARLLAEADIAATPGVDFDSGRGGRFLRLSYCGPEADIAAVPGRLRRWLGR</sequence>
<dbReference type="AlphaFoldDB" id="A0A9X1Y2R5"/>
<accession>A0A9X1Y2R5</accession>
<name>A0A9X1Y2R5_9PROT</name>
<dbReference type="SUPFAM" id="SSF53383">
    <property type="entry name" value="PLP-dependent transferases"/>
    <property type="match status" value="1"/>
</dbReference>
<dbReference type="InterPro" id="IPR015424">
    <property type="entry name" value="PyrdxlP-dep_Trfase"/>
</dbReference>
<dbReference type="GO" id="GO:0006520">
    <property type="term" value="P:amino acid metabolic process"/>
    <property type="evidence" value="ECO:0007669"/>
    <property type="project" value="InterPro"/>
</dbReference>
<dbReference type="EC" id="2.6.1.-" evidence="7"/>
<reference evidence="9" key="1">
    <citation type="submission" date="2022-04" db="EMBL/GenBank/DDBJ databases">
        <title>Roseomonas acroporae sp. nov., isolated from coral Acropora digitifera.</title>
        <authorList>
            <person name="Sun H."/>
        </authorList>
    </citation>
    <scope>NUCLEOTIDE SEQUENCE</scope>
    <source>
        <strain evidence="9">NAR14</strain>
    </source>
</reference>
<dbReference type="GO" id="GO:0030170">
    <property type="term" value="F:pyridoxal phosphate binding"/>
    <property type="evidence" value="ECO:0007669"/>
    <property type="project" value="InterPro"/>
</dbReference>
<evidence type="ECO:0000256" key="6">
    <source>
        <dbReference type="ARBA" id="ARBA00049185"/>
    </source>
</evidence>
<dbReference type="RefSeq" id="WP_248665200.1">
    <property type="nucleotide sequence ID" value="NZ_JALPRX010000006.1"/>
</dbReference>
<evidence type="ECO:0000259" key="8">
    <source>
        <dbReference type="Pfam" id="PF00155"/>
    </source>
</evidence>
<evidence type="ECO:0000256" key="3">
    <source>
        <dbReference type="ARBA" id="ARBA00022576"/>
    </source>
</evidence>
<evidence type="ECO:0000313" key="9">
    <source>
        <dbReference type="EMBL" id="MCK8783079.1"/>
    </source>
</evidence>
<keyword evidence="5" id="KW-0663">Pyridoxal phosphate</keyword>
<keyword evidence="3 7" id="KW-0032">Aminotransferase</keyword>
<evidence type="ECO:0000256" key="7">
    <source>
        <dbReference type="RuleBase" id="RU000481"/>
    </source>
</evidence>
<dbReference type="InterPro" id="IPR004839">
    <property type="entry name" value="Aminotransferase_I/II_large"/>
</dbReference>
<evidence type="ECO:0000256" key="2">
    <source>
        <dbReference type="ARBA" id="ARBA00007441"/>
    </source>
</evidence>
<comment type="caution">
    <text evidence="9">The sequence shown here is derived from an EMBL/GenBank/DDBJ whole genome shotgun (WGS) entry which is preliminary data.</text>
</comment>
<dbReference type="InterPro" id="IPR015421">
    <property type="entry name" value="PyrdxlP-dep_Trfase_major"/>
</dbReference>
<proteinExistence type="inferred from homology"/>
<dbReference type="InterPro" id="IPR050596">
    <property type="entry name" value="AspAT/PAT-like"/>
</dbReference>
<comment type="catalytic activity">
    <reaction evidence="6">
        <text>L-aspartate + 2-oxoglutarate = oxaloacetate + L-glutamate</text>
        <dbReference type="Rhea" id="RHEA:21824"/>
        <dbReference type="ChEBI" id="CHEBI:16452"/>
        <dbReference type="ChEBI" id="CHEBI:16810"/>
        <dbReference type="ChEBI" id="CHEBI:29985"/>
        <dbReference type="ChEBI" id="CHEBI:29991"/>
        <dbReference type="EC" id="2.6.1.1"/>
    </reaction>
</comment>
<gene>
    <name evidence="9" type="ORF">M0638_01625</name>
</gene>
<dbReference type="PRINTS" id="PR00753">
    <property type="entry name" value="ACCSYNTHASE"/>
</dbReference>
<dbReference type="PANTHER" id="PTHR46383:SF2">
    <property type="entry name" value="AMINOTRANSFERASE"/>
    <property type="match status" value="1"/>
</dbReference>
<evidence type="ECO:0000313" key="10">
    <source>
        <dbReference type="Proteomes" id="UP001139516"/>
    </source>
</evidence>
<comment type="cofactor">
    <cofactor evidence="1 7">
        <name>pyridoxal 5'-phosphate</name>
        <dbReference type="ChEBI" id="CHEBI:597326"/>
    </cofactor>
</comment>
<keyword evidence="10" id="KW-1185">Reference proteome</keyword>
<dbReference type="GO" id="GO:0004069">
    <property type="term" value="F:L-aspartate:2-oxoglutarate aminotransferase activity"/>
    <property type="evidence" value="ECO:0007669"/>
    <property type="project" value="UniProtKB-EC"/>
</dbReference>
<keyword evidence="4 7" id="KW-0808">Transferase</keyword>
<evidence type="ECO:0000256" key="4">
    <source>
        <dbReference type="ARBA" id="ARBA00022679"/>
    </source>
</evidence>
<dbReference type="PANTHER" id="PTHR46383">
    <property type="entry name" value="ASPARTATE AMINOTRANSFERASE"/>
    <property type="match status" value="1"/>
</dbReference>
<dbReference type="Gene3D" id="3.40.640.10">
    <property type="entry name" value="Type I PLP-dependent aspartate aminotransferase-like (Major domain)"/>
    <property type="match status" value="1"/>
</dbReference>
<organism evidence="9 10">
    <name type="scientific">Roseomonas acroporae</name>
    <dbReference type="NCBI Taxonomy" id="2937791"/>
    <lineage>
        <taxon>Bacteria</taxon>
        <taxon>Pseudomonadati</taxon>
        <taxon>Pseudomonadota</taxon>
        <taxon>Alphaproteobacteria</taxon>
        <taxon>Acetobacterales</taxon>
        <taxon>Roseomonadaceae</taxon>
        <taxon>Roseomonas</taxon>
    </lineage>
</organism>
<evidence type="ECO:0000256" key="1">
    <source>
        <dbReference type="ARBA" id="ARBA00001933"/>
    </source>
</evidence>
<feature type="domain" description="Aminotransferase class I/classII large" evidence="8">
    <location>
        <begin position="50"/>
        <end position="389"/>
    </location>
</feature>
<dbReference type="Pfam" id="PF00155">
    <property type="entry name" value="Aminotran_1_2"/>
    <property type="match status" value="1"/>
</dbReference>
<comment type="similarity">
    <text evidence="2 7">Belongs to the class-I pyridoxal-phosphate-dependent aminotransferase family.</text>
</comment>
<dbReference type="CDD" id="cd00609">
    <property type="entry name" value="AAT_like"/>
    <property type="match status" value="1"/>
</dbReference>
<dbReference type="PROSITE" id="PS00105">
    <property type="entry name" value="AA_TRANSFER_CLASS_1"/>
    <property type="match status" value="1"/>
</dbReference>